<dbReference type="GeneID" id="107125795"/>
<dbReference type="GO" id="GO:0019834">
    <property type="term" value="F:phospholipase A2 inhibitor activity"/>
    <property type="evidence" value="ECO:0007669"/>
    <property type="project" value="UniProtKB-KW"/>
</dbReference>
<dbReference type="CDD" id="cd23572">
    <property type="entry name" value="TFP_LU_ECD_PINLYP_rpt2"/>
    <property type="match status" value="1"/>
</dbReference>
<sequence length="222" mass="22967">MRGLLTLSFLATFIATGASVSCEICEGFGDTCMGPLHTCPPGFDTCGIIQAEGTVGPHIRTIVKTCFPVSNCDEGLTVVNLGRFGTVVKKLTCCVGAECARVPPSLPPINTSHNGKRCPACYAIHGFTCKEEIAQCAGDELYCFELSGTTSLGAMTVTNVMKGCSNMATCNDTLHSSGSFAGMTVVTTANCTLASGTAGSFPVSLRLFLQAISGVLLGKILS</sequence>
<feature type="signal peptide" evidence="6">
    <location>
        <begin position="1"/>
        <end position="19"/>
    </location>
</feature>
<name>A0ABM1LFK6_GEKJA</name>
<dbReference type="CDD" id="cd23588">
    <property type="entry name" value="TFP_LU_ECD_PLIG"/>
    <property type="match status" value="1"/>
</dbReference>
<feature type="chain" id="PRO_5046724981" evidence="6">
    <location>
        <begin position="20"/>
        <end position="222"/>
    </location>
</feature>
<evidence type="ECO:0000256" key="4">
    <source>
        <dbReference type="ARBA" id="ARBA00023005"/>
    </source>
</evidence>
<comment type="similarity">
    <text evidence="2">Belongs to the CNF-like-inhibitor family.</text>
</comment>
<evidence type="ECO:0000256" key="3">
    <source>
        <dbReference type="ARBA" id="ARBA00022525"/>
    </source>
</evidence>
<dbReference type="Proteomes" id="UP000694871">
    <property type="component" value="Unplaced"/>
</dbReference>
<evidence type="ECO:0000256" key="6">
    <source>
        <dbReference type="SAM" id="SignalP"/>
    </source>
</evidence>
<evidence type="ECO:0000259" key="7">
    <source>
        <dbReference type="Pfam" id="PF00021"/>
    </source>
</evidence>
<evidence type="ECO:0000256" key="5">
    <source>
        <dbReference type="ARBA" id="ARBA00023157"/>
    </source>
</evidence>
<dbReference type="SUPFAM" id="SSF57302">
    <property type="entry name" value="Snake toxin-like"/>
    <property type="match status" value="2"/>
</dbReference>
<evidence type="ECO:0000259" key="8">
    <source>
        <dbReference type="Pfam" id="PF02988"/>
    </source>
</evidence>
<dbReference type="Pfam" id="PF00021">
    <property type="entry name" value="UPAR_LY6"/>
    <property type="match status" value="1"/>
</dbReference>
<keyword evidence="9" id="KW-1185">Reference proteome</keyword>
<evidence type="ECO:0000313" key="9">
    <source>
        <dbReference type="Proteomes" id="UP000694871"/>
    </source>
</evidence>
<keyword evidence="4 10" id="KW-0593">Phospholipase A2 inhibitor</keyword>
<dbReference type="PROSITE" id="PS51257">
    <property type="entry name" value="PROKAR_LIPOPROTEIN"/>
    <property type="match status" value="1"/>
</dbReference>
<reference evidence="10" key="1">
    <citation type="submission" date="2025-08" db="UniProtKB">
        <authorList>
            <consortium name="RefSeq"/>
        </authorList>
    </citation>
    <scope>IDENTIFICATION</scope>
</reference>
<proteinExistence type="inferred from homology"/>
<comment type="subcellular location">
    <subcellularLocation>
        <location evidence="1">Secreted</location>
    </subcellularLocation>
</comment>
<dbReference type="PANTHER" id="PTHR20914:SF30">
    <property type="entry name" value="LY6_PLAUR DOMAIN CONTAINING 9"/>
    <property type="match status" value="1"/>
</dbReference>
<evidence type="ECO:0000313" key="10">
    <source>
        <dbReference type="RefSeq" id="XP_015284743.1"/>
    </source>
</evidence>
<feature type="domain" description="UPAR/Ly6" evidence="7">
    <location>
        <begin position="115"/>
        <end position="189"/>
    </location>
</feature>
<dbReference type="InterPro" id="IPR016054">
    <property type="entry name" value="LY6_UPA_recep-like"/>
</dbReference>
<keyword evidence="3" id="KW-0964">Secreted</keyword>
<dbReference type="InterPro" id="IPR045860">
    <property type="entry name" value="Snake_toxin-like_sf"/>
</dbReference>
<dbReference type="InterPro" id="IPR004126">
    <property type="entry name" value="PLipase_A2_inh_N"/>
</dbReference>
<evidence type="ECO:0000256" key="1">
    <source>
        <dbReference type="ARBA" id="ARBA00004613"/>
    </source>
</evidence>
<dbReference type="Pfam" id="PF02988">
    <property type="entry name" value="PLA2_inh"/>
    <property type="match status" value="1"/>
</dbReference>
<evidence type="ECO:0000256" key="2">
    <source>
        <dbReference type="ARBA" id="ARBA00006570"/>
    </source>
</evidence>
<dbReference type="RefSeq" id="XP_015284743.1">
    <property type="nucleotide sequence ID" value="XM_015429257.1"/>
</dbReference>
<keyword evidence="6" id="KW-0732">Signal</keyword>
<protein>
    <submittedName>
        <fullName evidence="10">Phospholipase A2 inhibitor and Ly6/PLAUR domain-containing protein-like</fullName>
    </submittedName>
</protein>
<organism evidence="9 10">
    <name type="scientific">Gekko japonicus</name>
    <name type="common">Schlegel's Japanese gecko</name>
    <dbReference type="NCBI Taxonomy" id="146911"/>
    <lineage>
        <taxon>Eukaryota</taxon>
        <taxon>Metazoa</taxon>
        <taxon>Chordata</taxon>
        <taxon>Craniata</taxon>
        <taxon>Vertebrata</taxon>
        <taxon>Euteleostomi</taxon>
        <taxon>Lepidosauria</taxon>
        <taxon>Squamata</taxon>
        <taxon>Bifurcata</taxon>
        <taxon>Gekkota</taxon>
        <taxon>Gekkonidae</taxon>
        <taxon>Gekkoninae</taxon>
        <taxon>Gekko</taxon>
    </lineage>
</organism>
<accession>A0ABM1LFK6</accession>
<dbReference type="Gene3D" id="2.10.60.10">
    <property type="entry name" value="CD59"/>
    <property type="match status" value="2"/>
</dbReference>
<dbReference type="PANTHER" id="PTHR20914">
    <property type="entry name" value="LY6/PLAUR DOMAIN-CONTAINING PROTEIN 8"/>
    <property type="match status" value="1"/>
</dbReference>
<keyword evidence="5" id="KW-1015">Disulfide bond</keyword>
<feature type="domain" description="Phospholipase A2 inhibitor N-terminal" evidence="8">
    <location>
        <begin position="21"/>
        <end position="100"/>
    </location>
</feature>
<dbReference type="InterPro" id="IPR050918">
    <property type="entry name" value="CNF-like_PLA2_Inhibitor"/>
</dbReference>
<gene>
    <name evidence="10" type="primary">LOC107125795</name>
</gene>